<dbReference type="OrthoDB" id="1294958at2759"/>
<dbReference type="InterPro" id="IPR027124">
    <property type="entry name" value="Swc5/CFDP1/2"/>
</dbReference>
<dbReference type="InterPro" id="IPR036691">
    <property type="entry name" value="Endo/exonu/phosph_ase_sf"/>
</dbReference>
<sequence>MAKILQKRKVNIACVQETQWVGSRARNADKYKLWYSGVLKGKNGVGVLVDRELKEFVVEVRWVNYRLMYIKLVVGAWMRRSRGASGRACGYDNVHGGVDFGDRNAGGTLLLDFVKAFELVIANSSFPKREEYLVTFQSIVAKTKIYYLLLRRCNRGLCKDCKVIWGEALVS</sequence>
<proteinExistence type="predicted"/>
<organism evidence="1 2">
    <name type="scientific">Nicotiana tabacum</name>
    <name type="common">Common tobacco</name>
    <dbReference type="NCBI Taxonomy" id="4097"/>
    <lineage>
        <taxon>Eukaryota</taxon>
        <taxon>Viridiplantae</taxon>
        <taxon>Streptophyta</taxon>
        <taxon>Embryophyta</taxon>
        <taxon>Tracheophyta</taxon>
        <taxon>Spermatophyta</taxon>
        <taxon>Magnoliopsida</taxon>
        <taxon>eudicotyledons</taxon>
        <taxon>Gunneridae</taxon>
        <taxon>Pentapetalae</taxon>
        <taxon>asterids</taxon>
        <taxon>lamiids</taxon>
        <taxon>Solanales</taxon>
        <taxon>Solanaceae</taxon>
        <taxon>Nicotianoideae</taxon>
        <taxon>Nicotianeae</taxon>
        <taxon>Nicotiana</taxon>
    </lineage>
</organism>
<accession>A0A1S3Z9B8</accession>
<dbReference type="PANTHER" id="PTHR23227:SF67">
    <property type="entry name" value="CRANIOFACIAL DEVELOPMENT PROTEIN 2-LIKE"/>
    <property type="match status" value="1"/>
</dbReference>
<dbReference type="RefSeq" id="XP_016461050.1">
    <property type="nucleotide sequence ID" value="XM_016605564.1"/>
</dbReference>
<name>A0A1S3Z9B8_TOBAC</name>
<dbReference type="SUPFAM" id="SSF56219">
    <property type="entry name" value="DNase I-like"/>
    <property type="match status" value="1"/>
</dbReference>
<evidence type="ECO:0000313" key="1">
    <source>
        <dbReference type="Proteomes" id="UP000790787"/>
    </source>
</evidence>
<dbReference type="GeneID" id="107784432"/>
<dbReference type="Gene3D" id="3.60.10.10">
    <property type="entry name" value="Endonuclease/exonuclease/phosphatase"/>
    <property type="match status" value="1"/>
</dbReference>
<protein>
    <submittedName>
        <fullName evidence="2">Uncharacterized protein LOC107784432</fullName>
    </submittedName>
</protein>
<gene>
    <name evidence="2" type="primary">LOC107784432</name>
</gene>
<dbReference type="PANTHER" id="PTHR23227">
    <property type="entry name" value="BUCENTAUR RELATED"/>
    <property type="match status" value="1"/>
</dbReference>
<dbReference type="KEGG" id="nta:107784432"/>
<dbReference type="AlphaFoldDB" id="A0A1S3Z9B8"/>
<reference evidence="2" key="2">
    <citation type="submission" date="2025-08" db="UniProtKB">
        <authorList>
            <consortium name="RefSeq"/>
        </authorList>
    </citation>
    <scope>IDENTIFICATION</scope>
    <source>
        <tissue evidence="2">Leaf</tissue>
    </source>
</reference>
<evidence type="ECO:0000313" key="2">
    <source>
        <dbReference type="RefSeq" id="XP_016461050.1"/>
    </source>
</evidence>
<reference evidence="1" key="1">
    <citation type="journal article" date="2014" name="Nat. Commun.">
        <title>The tobacco genome sequence and its comparison with those of tomato and potato.</title>
        <authorList>
            <person name="Sierro N."/>
            <person name="Battey J.N."/>
            <person name="Ouadi S."/>
            <person name="Bakaher N."/>
            <person name="Bovet L."/>
            <person name="Willig A."/>
            <person name="Goepfert S."/>
            <person name="Peitsch M.C."/>
            <person name="Ivanov N.V."/>
        </authorList>
    </citation>
    <scope>NUCLEOTIDE SEQUENCE [LARGE SCALE GENOMIC DNA]</scope>
</reference>
<keyword evidence="1" id="KW-1185">Reference proteome</keyword>
<dbReference type="STRING" id="4097.A0A1S3Z9B8"/>
<dbReference type="PaxDb" id="4097-A0A1S3Z9B8"/>
<dbReference type="Proteomes" id="UP000790787">
    <property type="component" value="Chromosome 16"/>
</dbReference>